<comment type="subcellular location">
    <subcellularLocation>
        <location evidence="1">Nucleus</location>
    </subcellularLocation>
</comment>
<comment type="caution">
    <text evidence="4">The sequence shown here is derived from an EMBL/GenBank/DDBJ whole genome shotgun (WGS) entry which is preliminary data.</text>
</comment>
<evidence type="ECO:0000256" key="2">
    <source>
        <dbReference type="ARBA" id="ARBA00022491"/>
    </source>
</evidence>
<evidence type="ECO:0000313" key="5">
    <source>
        <dbReference type="Proteomes" id="UP000524451"/>
    </source>
</evidence>
<feature type="non-terminal residue" evidence="4">
    <location>
        <position position="1"/>
    </location>
</feature>
<evidence type="ECO:0000256" key="1">
    <source>
        <dbReference type="ARBA" id="ARBA00004123"/>
    </source>
</evidence>
<evidence type="ECO:0000256" key="3">
    <source>
        <dbReference type="SAM" id="MobiDB-lite"/>
    </source>
</evidence>
<dbReference type="GO" id="GO:0000981">
    <property type="term" value="F:DNA-binding transcription factor activity, RNA polymerase II-specific"/>
    <property type="evidence" value="ECO:0007669"/>
    <property type="project" value="TreeGrafter"/>
</dbReference>
<dbReference type="PANTHER" id="PTHR24411">
    <property type="entry name" value="NUCLEAR FACTOR ERYTHROID 2-RELATED FACTOR"/>
    <property type="match status" value="1"/>
</dbReference>
<evidence type="ECO:0000313" key="4">
    <source>
        <dbReference type="EMBL" id="NXV06104.1"/>
    </source>
</evidence>
<feature type="compositionally biased region" description="Basic and acidic residues" evidence="3">
    <location>
        <begin position="27"/>
        <end position="47"/>
    </location>
</feature>
<name>A0A7L3QRK1_9SYLV</name>
<proteinExistence type="predicted"/>
<dbReference type="InterPro" id="IPR047167">
    <property type="entry name" value="NFE2-like"/>
</dbReference>
<dbReference type="AlphaFoldDB" id="A0A7L3QRK1"/>
<keyword evidence="5" id="KW-1185">Reference proteome</keyword>
<keyword evidence="2" id="KW-0678">Repressor</keyword>
<sequence length="278" mass="29364">QDIDLIDILWRQDIDLGAGREIFDYSHRQKESEVDKELSDGRERGDSWRSAGNEVLDRIPLVDGETGESFPAQVPGAEDQTALSLEECLRLLEATFPFGDNPEFPAADVSTLSEAVPGQSRAPGGSPGLLSPLLAETESPFDLEQQWQDLMSIMEMQVSSGRGGRGRVPAAVAPEPSRARLLQAMEVNGTGAESLYGGTGGDLLASSYSLAPGTPINQNVSLHQASLGSCSQDFSLFSSDMESPSAAGGSALLQLAPDNSTGLNGTFGSTNLSGIFFP</sequence>
<dbReference type="GO" id="GO:0005634">
    <property type="term" value="C:nucleus"/>
    <property type="evidence" value="ECO:0007669"/>
    <property type="project" value="UniProtKB-SubCell"/>
</dbReference>
<feature type="non-terminal residue" evidence="4">
    <location>
        <position position="278"/>
    </location>
</feature>
<feature type="region of interest" description="Disordered" evidence="3">
    <location>
        <begin position="27"/>
        <end position="48"/>
    </location>
</feature>
<dbReference type="GO" id="GO:0000978">
    <property type="term" value="F:RNA polymerase II cis-regulatory region sequence-specific DNA binding"/>
    <property type="evidence" value="ECO:0007669"/>
    <property type="project" value="InterPro"/>
</dbReference>
<gene>
    <name evidence="4" type="primary">Nfe2l1_0</name>
    <name evidence="4" type="ORF">CETCET_R09811</name>
</gene>
<protein>
    <submittedName>
        <fullName evidence="4">NF2L1 protein</fullName>
    </submittedName>
</protein>
<organism evidence="4 5">
    <name type="scientific">Cettia cetti</name>
    <dbReference type="NCBI Taxonomy" id="68486"/>
    <lineage>
        <taxon>Eukaryota</taxon>
        <taxon>Metazoa</taxon>
        <taxon>Chordata</taxon>
        <taxon>Craniata</taxon>
        <taxon>Vertebrata</taxon>
        <taxon>Euteleostomi</taxon>
        <taxon>Archelosauria</taxon>
        <taxon>Archosauria</taxon>
        <taxon>Dinosauria</taxon>
        <taxon>Saurischia</taxon>
        <taxon>Theropoda</taxon>
        <taxon>Coelurosauria</taxon>
        <taxon>Aves</taxon>
        <taxon>Neognathae</taxon>
        <taxon>Neoaves</taxon>
        <taxon>Telluraves</taxon>
        <taxon>Australaves</taxon>
        <taxon>Passeriformes</taxon>
        <taxon>Sylvioidea</taxon>
        <taxon>Sylviidae</taxon>
        <taxon>Acrocephalinae</taxon>
        <taxon>Cettia</taxon>
    </lineage>
</organism>
<dbReference type="Proteomes" id="UP000524451">
    <property type="component" value="Unassembled WGS sequence"/>
</dbReference>
<accession>A0A7L3QRK1</accession>
<dbReference type="PANTHER" id="PTHR24411:SF31">
    <property type="entry name" value="ENDOPLASMIC RETICULUM MEMBRANE SENSOR NFE2L1"/>
    <property type="match status" value="1"/>
</dbReference>
<reference evidence="4 5" key="1">
    <citation type="submission" date="2019-09" db="EMBL/GenBank/DDBJ databases">
        <title>Bird 10,000 Genomes (B10K) Project - Family phase.</title>
        <authorList>
            <person name="Zhang G."/>
        </authorList>
    </citation>
    <scope>NUCLEOTIDE SEQUENCE [LARGE SCALE GENOMIC DNA]</scope>
    <source>
        <strain evidence="4">OUT-0056</strain>
        <tissue evidence="4">Blood</tissue>
    </source>
</reference>
<dbReference type="EMBL" id="VZUI01058974">
    <property type="protein sequence ID" value="NXV06104.1"/>
    <property type="molecule type" value="Genomic_DNA"/>
</dbReference>